<keyword evidence="2" id="KW-0732">Signal</keyword>
<dbReference type="Proteomes" id="UP001172687">
    <property type="component" value="Unassembled WGS sequence"/>
</dbReference>
<dbReference type="PANTHER" id="PTHR47628:SF1">
    <property type="entry name" value="ALIPHATIC AMIDASE EXPRESSION-REGULATING PROTEIN"/>
    <property type="match status" value="1"/>
</dbReference>
<dbReference type="InterPro" id="IPR028081">
    <property type="entry name" value="Leu-bd"/>
</dbReference>
<dbReference type="CDD" id="cd06358">
    <property type="entry name" value="PBP1_NHase"/>
    <property type="match status" value="1"/>
</dbReference>
<proteinExistence type="inferred from homology"/>
<name>A0ABT8HJQ2_MYCAO</name>
<evidence type="ECO:0000313" key="4">
    <source>
        <dbReference type="EMBL" id="MDN4520502.1"/>
    </source>
</evidence>
<gene>
    <name evidence="4" type="ORF">QYF68_22145</name>
</gene>
<comment type="caution">
    <text evidence="4">The sequence shown here is derived from an EMBL/GenBank/DDBJ whole genome shotgun (WGS) entry which is preliminary data.</text>
</comment>
<sequence length="345" mass="37203">MAFIVPMQGSGGLHAPSCTACGEFAVHEINAGGGILGRPLDLVPVDGGQPPETVANQVAALVASNSVQAIAGWHSSAVRRAITRRVGGKVIYAYAAEHEDDDHTPGLFMVGERPVNQLLPAINWMHDALGTRRWALVGSDYVYPRIASQAVRAGMPDTASVTMSSFVPLGTTDFTTQLDAIEQHGPDAVFMLLIGEDAVHFNRQFAERGLSASMPRLATTVEENILIAGDVMANDRLYSAKAFFDSTTTLEGRRFADRYYARFGPFAPPLNGVGESCYEALHLLACIARYRGSLDVKAVDGMRSGYFYESPRGLMRIWGTVVSQDVYIAAAGGLEFTIQDQIART</sequence>
<dbReference type="Pfam" id="PF13458">
    <property type="entry name" value="Peripla_BP_6"/>
    <property type="match status" value="1"/>
</dbReference>
<dbReference type="RefSeq" id="WP_301161658.1">
    <property type="nucleotide sequence ID" value="NZ_JAUHTC010000075.1"/>
</dbReference>
<evidence type="ECO:0000259" key="3">
    <source>
        <dbReference type="Pfam" id="PF13458"/>
    </source>
</evidence>
<reference evidence="4" key="1">
    <citation type="submission" date="2023-07" db="EMBL/GenBank/DDBJ databases">
        <title>Degradation of tert-butanol by M. austroafricanum TBA100.</title>
        <authorList>
            <person name="Helbich S."/>
            <person name="Vainshtein Y."/>
        </authorList>
    </citation>
    <scope>NUCLEOTIDE SEQUENCE</scope>
    <source>
        <strain evidence="4">TBA100</strain>
    </source>
</reference>
<dbReference type="SUPFAM" id="SSF53822">
    <property type="entry name" value="Periplasmic binding protein-like I"/>
    <property type="match status" value="1"/>
</dbReference>
<comment type="similarity">
    <text evidence="1">Belongs to the leucine-binding protein family.</text>
</comment>
<dbReference type="Gene3D" id="3.40.50.2300">
    <property type="match status" value="2"/>
</dbReference>
<feature type="domain" description="Leucine-binding protein" evidence="3">
    <location>
        <begin position="2"/>
        <end position="328"/>
    </location>
</feature>
<evidence type="ECO:0000256" key="2">
    <source>
        <dbReference type="ARBA" id="ARBA00022729"/>
    </source>
</evidence>
<protein>
    <submittedName>
        <fullName evidence="4">Substrate-binding domain-containing protein</fullName>
    </submittedName>
</protein>
<dbReference type="EMBL" id="JAUHTC010000075">
    <property type="protein sequence ID" value="MDN4520502.1"/>
    <property type="molecule type" value="Genomic_DNA"/>
</dbReference>
<dbReference type="InterPro" id="IPR028082">
    <property type="entry name" value="Peripla_BP_I"/>
</dbReference>
<evidence type="ECO:0000256" key="1">
    <source>
        <dbReference type="ARBA" id="ARBA00010062"/>
    </source>
</evidence>
<evidence type="ECO:0000313" key="5">
    <source>
        <dbReference type="Proteomes" id="UP001172687"/>
    </source>
</evidence>
<organism evidence="4 5">
    <name type="scientific">Mycolicibacterium austroafricanum</name>
    <name type="common">Mycobacterium austroafricanum</name>
    <dbReference type="NCBI Taxonomy" id="39687"/>
    <lineage>
        <taxon>Bacteria</taxon>
        <taxon>Bacillati</taxon>
        <taxon>Actinomycetota</taxon>
        <taxon>Actinomycetes</taxon>
        <taxon>Mycobacteriales</taxon>
        <taxon>Mycobacteriaceae</taxon>
        <taxon>Mycolicibacterium</taxon>
    </lineage>
</organism>
<accession>A0ABT8HJQ2</accession>
<dbReference type="PANTHER" id="PTHR47628">
    <property type="match status" value="1"/>
</dbReference>
<keyword evidence="5" id="KW-1185">Reference proteome</keyword>